<keyword evidence="10 14" id="KW-0326">Glycosidase</keyword>
<dbReference type="GO" id="GO:0098552">
    <property type="term" value="C:side of membrane"/>
    <property type="evidence" value="ECO:0007669"/>
    <property type="project" value="UniProtKB-KW"/>
</dbReference>
<evidence type="ECO:0000256" key="12">
    <source>
        <dbReference type="ARBA" id="ARBA00033417"/>
    </source>
</evidence>
<evidence type="ECO:0000256" key="15">
    <source>
        <dbReference type="SAM" id="Phobius"/>
    </source>
</evidence>
<evidence type="ECO:0000256" key="13">
    <source>
        <dbReference type="RuleBase" id="RU004335"/>
    </source>
</evidence>
<keyword evidence="5" id="KW-0449">Lipoprotein</keyword>
<keyword evidence="7 14" id="KW-0378">Hydrolase</keyword>
<comment type="subcellular location">
    <subcellularLocation>
        <location evidence="2">Cell membrane</location>
        <topology evidence="2">Lipid-anchor</topology>
        <topology evidence="2">GPI-anchor</topology>
    </subcellularLocation>
</comment>
<evidence type="ECO:0000256" key="1">
    <source>
        <dbReference type="ARBA" id="ARBA00000382"/>
    </source>
</evidence>
<proteinExistence type="inferred from homology"/>
<gene>
    <name evidence="17" type="ORF">Ahy_A06g030172</name>
</gene>
<dbReference type="Proteomes" id="UP000289738">
    <property type="component" value="Chromosome A06"/>
</dbReference>
<keyword evidence="15" id="KW-0472">Membrane</keyword>
<dbReference type="GO" id="GO:0005975">
    <property type="term" value="P:carbohydrate metabolic process"/>
    <property type="evidence" value="ECO:0007669"/>
    <property type="project" value="InterPro"/>
</dbReference>
<dbReference type="Gene3D" id="3.20.20.80">
    <property type="entry name" value="Glycosidases"/>
    <property type="match status" value="1"/>
</dbReference>
<accession>A0A445CVJ2</accession>
<keyword evidence="5" id="KW-0325">Glycoprotein</keyword>
<evidence type="ECO:0000313" key="18">
    <source>
        <dbReference type="Proteomes" id="UP000289738"/>
    </source>
</evidence>
<comment type="similarity">
    <text evidence="3 13">Belongs to the glycosyl hydrolase 17 family.</text>
</comment>
<reference evidence="17 18" key="1">
    <citation type="submission" date="2019-01" db="EMBL/GenBank/DDBJ databases">
        <title>Sequencing of cultivated peanut Arachis hypogaea provides insights into genome evolution and oil improvement.</title>
        <authorList>
            <person name="Chen X."/>
        </authorList>
    </citation>
    <scope>NUCLEOTIDE SEQUENCE [LARGE SCALE GENOMIC DNA]</scope>
    <source>
        <strain evidence="18">cv. Fuhuasheng</strain>
        <tissue evidence="17">Leaves</tissue>
    </source>
</reference>
<evidence type="ECO:0000256" key="5">
    <source>
        <dbReference type="ARBA" id="ARBA00022622"/>
    </source>
</evidence>
<dbReference type="InterPro" id="IPR017853">
    <property type="entry name" value="GH"/>
</dbReference>
<evidence type="ECO:0000256" key="2">
    <source>
        <dbReference type="ARBA" id="ARBA00004609"/>
    </source>
</evidence>
<evidence type="ECO:0000256" key="6">
    <source>
        <dbReference type="ARBA" id="ARBA00022729"/>
    </source>
</evidence>
<dbReference type="STRING" id="3818.A0A445CVJ2"/>
<dbReference type="GO" id="GO:0006952">
    <property type="term" value="P:defense response"/>
    <property type="evidence" value="ECO:0007669"/>
    <property type="project" value="UniProtKB-KW"/>
</dbReference>
<keyword evidence="5" id="KW-0336">GPI-anchor</keyword>
<evidence type="ECO:0000256" key="9">
    <source>
        <dbReference type="ARBA" id="ARBA00023157"/>
    </source>
</evidence>
<keyword evidence="6 16" id="KW-0732">Signal</keyword>
<name>A0A445CVJ2_ARAHY</name>
<evidence type="ECO:0000256" key="4">
    <source>
        <dbReference type="ARBA" id="ARBA00012780"/>
    </source>
</evidence>
<evidence type="ECO:0000256" key="3">
    <source>
        <dbReference type="ARBA" id="ARBA00008773"/>
    </source>
</evidence>
<comment type="catalytic activity">
    <reaction evidence="1">
        <text>Hydrolysis of (1-&gt;3)-beta-D-glucosidic linkages in (1-&gt;3)-beta-D-glucans.</text>
        <dbReference type="EC" id="3.2.1.39"/>
    </reaction>
</comment>
<keyword evidence="15" id="KW-1133">Transmembrane helix</keyword>
<dbReference type="FunFam" id="3.20.20.80:FF:000002">
    <property type="entry name" value="Glucan endo-1,3-beta-glucosidase 3"/>
    <property type="match status" value="1"/>
</dbReference>
<feature type="chain" id="PRO_5019479225" description="glucan endo-1,3-beta-D-glucosidase" evidence="16">
    <location>
        <begin position="32"/>
        <end position="420"/>
    </location>
</feature>
<dbReference type="InterPro" id="IPR000490">
    <property type="entry name" value="Glyco_hydro_17"/>
</dbReference>
<dbReference type="Pfam" id="PF00332">
    <property type="entry name" value="Glyco_hydro_17"/>
    <property type="match status" value="1"/>
</dbReference>
<dbReference type="PANTHER" id="PTHR32227">
    <property type="entry name" value="GLUCAN ENDO-1,3-BETA-GLUCOSIDASE BG1-RELATED-RELATED"/>
    <property type="match status" value="1"/>
</dbReference>
<evidence type="ECO:0000256" key="11">
    <source>
        <dbReference type="ARBA" id="ARBA00033335"/>
    </source>
</evidence>
<dbReference type="PROSITE" id="PS00587">
    <property type="entry name" value="GLYCOSYL_HYDROL_F17"/>
    <property type="match status" value="1"/>
</dbReference>
<evidence type="ECO:0000256" key="7">
    <source>
        <dbReference type="ARBA" id="ARBA00022801"/>
    </source>
</evidence>
<keyword evidence="18" id="KW-1185">Reference proteome</keyword>
<feature type="transmembrane region" description="Helical" evidence="15">
    <location>
        <begin position="364"/>
        <end position="387"/>
    </location>
</feature>
<keyword evidence="8" id="KW-0611">Plant defense</keyword>
<dbReference type="EC" id="3.2.1.39" evidence="4"/>
<feature type="signal peptide" evidence="16">
    <location>
        <begin position="1"/>
        <end position="31"/>
    </location>
</feature>
<evidence type="ECO:0000256" key="10">
    <source>
        <dbReference type="ARBA" id="ARBA00023295"/>
    </source>
</evidence>
<dbReference type="GO" id="GO:0042973">
    <property type="term" value="F:glucan endo-1,3-beta-D-glucosidase activity"/>
    <property type="evidence" value="ECO:0007669"/>
    <property type="project" value="UniProtKB-EC"/>
</dbReference>
<dbReference type="SUPFAM" id="SSF51445">
    <property type="entry name" value="(Trans)glycosidases"/>
    <property type="match status" value="1"/>
</dbReference>
<evidence type="ECO:0000256" key="16">
    <source>
        <dbReference type="SAM" id="SignalP"/>
    </source>
</evidence>
<dbReference type="InterPro" id="IPR044965">
    <property type="entry name" value="Glyco_hydro_17_plant"/>
</dbReference>
<keyword evidence="9" id="KW-1015">Disulfide bond</keyword>
<evidence type="ECO:0000256" key="8">
    <source>
        <dbReference type="ARBA" id="ARBA00022821"/>
    </source>
</evidence>
<dbReference type="AlphaFoldDB" id="A0A445CVJ2"/>
<protein>
    <recommendedName>
        <fullName evidence="4">glucan endo-1,3-beta-D-glucosidase</fullName>
        <ecNumber evidence="4">3.2.1.39</ecNumber>
    </recommendedName>
    <alternativeName>
        <fullName evidence="11">(1-&gt;3)-beta-glucan endohydrolase</fullName>
    </alternativeName>
    <alternativeName>
        <fullName evidence="12">Beta-1,3-endoglucanase</fullName>
    </alternativeName>
</protein>
<sequence length="420" mass="46720">MEKKTPLISLDSILHATLLLLALVFIQEVQGIGVNYGTIADNLPPPAEVAKFLSKSTIINRVRLFDANPELLRAFKDTRIEVTITVPNNQIPRVTNLTVAREWVQTNVQPFIPSTKLVRMLVGNEVLSTANKLLISNLVPAMQTLHVALVELSIESHIKVTTPHSLGILVNSTTPSGARFRQGYDTHVIKPMLSFLRDSNSPFMVNPYPFFGFSVDTLDYALFLPNSGMVDDVTQLRYTNMLDAQLDSVYSAMKVLGFEDVEIVIGETGWPTKGDPAQIGVDPMSASEYNGNLIRHVTSGVGTPLMPNRTFETYIFALFDENLKPGPTCERNFGLFWPNMTPVYDIQIMRNTAIGVAHYRHKSLLIIMYATMSTMTTSLWVVFTAVGGGKMFLKPLKPHLVTRTEMKNTNARLTTFVVQA</sequence>
<comment type="caution">
    <text evidence="17">The sequence shown here is derived from an EMBL/GenBank/DDBJ whole genome shotgun (WGS) entry which is preliminary data.</text>
</comment>
<dbReference type="GO" id="GO:0005886">
    <property type="term" value="C:plasma membrane"/>
    <property type="evidence" value="ECO:0007669"/>
    <property type="project" value="UniProtKB-SubCell"/>
</dbReference>
<dbReference type="EMBL" id="SDMP01000006">
    <property type="protein sequence ID" value="RYR54914.1"/>
    <property type="molecule type" value="Genomic_DNA"/>
</dbReference>
<keyword evidence="15" id="KW-0812">Transmembrane</keyword>
<organism evidence="17 18">
    <name type="scientific">Arachis hypogaea</name>
    <name type="common">Peanut</name>
    <dbReference type="NCBI Taxonomy" id="3818"/>
    <lineage>
        <taxon>Eukaryota</taxon>
        <taxon>Viridiplantae</taxon>
        <taxon>Streptophyta</taxon>
        <taxon>Embryophyta</taxon>
        <taxon>Tracheophyta</taxon>
        <taxon>Spermatophyta</taxon>
        <taxon>Magnoliopsida</taxon>
        <taxon>eudicotyledons</taxon>
        <taxon>Gunneridae</taxon>
        <taxon>Pentapetalae</taxon>
        <taxon>rosids</taxon>
        <taxon>fabids</taxon>
        <taxon>Fabales</taxon>
        <taxon>Fabaceae</taxon>
        <taxon>Papilionoideae</taxon>
        <taxon>50 kb inversion clade</taxon>
        <taxon>dalbergioids sensu lato</taxon>
        <taxon>Dalbergieae</taxon>
        <taxon>Pterocarpus clade</taxon>
        <taxon>Arachis</taxon>
    </lineage>
</organism>
<evidence type="ECO:0000313" key="17">
    <source>
        <dbReference type="EMBL" id="RYR54914.1"/>
    </source>
</evidence>
<evidence type="ECO:0000256" key="14">
    <source>
        <dbReference type="RuleBase" id="RU004336"/>
    </source>
</evidence>